<organism evidence="1 2">
    <name type="scientific">Pyropia yezoensis</name>
    <name type="common">Susabi-nori</name>
    <name type="synonym">Porphyra yezoensis</name>
    <dbReference type="NCBI Taxonomy" id="2788"/>
    <lineage>
        <taxon>Eukaryota</taxon>
        <taxon>Rhodophyta</taxon>
        <taxon>Bangiophyceae</taxon>
        <taxon>Bangiales</taxon>
        <taxon>Bangiaceae</taxon>
        <taxon>Pyropia</taxon>
    </lineage>
</organism>
<reference evidence="1" key="1">
    <citation type="submission" date="2019-11" db="EMBL/GenBank/DDBJ databases">
        <title>Nori genome reveals adaptations in red seaweeds to the harsh intertidal environment.</title>
        <authorList>
            <person name="Wang D."/>
            <person name="Mao Y."/>
        </authorList>
    </citation>
    <scope>NUCLEOTIDE SEQUENCE</scope>
    <source>
        <tissue evidence="1">Gametophyte</tissue>
    </source>
</reference>
<evidence type="ECO:0000313" key="2">
    <source>
        <dbReference type="Proteomes" id="UP000798662"/>
    </source>
</evidence>
<evidence type="ECO:0000313" key="1">
    <source>
        <dbReference type="EMBL" id="KAK1858875.1"/>
    </source>
</evidence>
<dbReference type="EMBL" id="CM020618">
    <property type="protein sequence ID" value="KAK1858875.1"/>
    <property type="molecule type" value="Genomic_DNA"/>
</dbReference>
<sequence>MLGLARTLGYTGSDGEAGLAFTITALTHLGGGDPVPLIRTILTYAVVSCGTLNDTALVFAGPLVPLQGGRLRVLSDRTVLDFAPSVADAQIVEANLGGANGFIHIVDRVLLPLPLCPAVLRGECAARGGHLDEEARRVHSYQSFLPSRSSPPGGRRPAAAIHWRRPSPAFASGKRGHPVGATAAGQQPLQI</sequence>
<name>A0ACC3BM85_PYRYE</name>
<dbReference type="Proteomes" id="UP000798662">
    <property type="component" value="Chromosome 1"/>
</dbReference>
<keyword evidence="2" id="KW-1185">Reference proteome</keyword>
<protein>
    <submittedName>
        <fullName evidence="1">Uncharacterized protein</fullName>
    </submittedName>
</protein>
<accession>A0ACC3BM85</accession>
<comment type="caution">
    <text evidence="1">The sequence shown here is derived from an EMBL/GenBank/DDBJ whole genome shotgun (WGS) entry which is preliminary data.</text>
</comment>
<proteinExistence type="predicted"/>
<gene>
    <name evidence="1" type="ORF">I4F81_001475</name>
</gene>